<evidence type="ECO:0000313" key="2">
    <source>
        <dbReference type="EMBL" id="KAL3749994.1"/>
    </source>
</evidence>
<gene>
    <name evidence="2" type="ORF">ACJRO7_011035</name>
</gene>
<comment type="caution">
    <text evidence="2">The sequence shown here is derived from an EMBL/GenBank/DDBJ whole genome shotgun (WGS) entry which is preliminary data.</text>
</comment>
<feature type="region of interest" description="Disordered" evidence="1">
    <location>
        <begin position="19"/>
        <end position="42"/>
    </location>
</feature>
<evidence type="ECO:0000313" key="3">
    <source>
        <dbReference type="Proteomes" id="UP001634007"/>
    </source>
</evidence>
<dbReference type="EMBL" id="JBJKBG010000002">
    <property type="protein sequence ID" value="KAL3749994.1"/>
    <property type="molecule type" value="Genomic_DNA"/>
</dbReference>
<protein>
    <submittedName>
        <fullName evidence="2">Uncharacterized protein</fullName>
    </submittedName>
</protein>
<sequence length="118" mass="12897">MSQSNWCKSRSRLLVVVSGDGRPEASRRRRVDGRRRGDGRFAASGLSTAATVASRGSKQQQLVGADEQRLVVVVEGTGEQRRRRGSKLAGGRETDLVGSSLSSASRVRWRRVRIRSCG</sequence>
<accession>A0ABD3LE34</accession>
<dbReference type="Proteomes" id="UP001634007">
    <property type="component" value="Unassembled WGS sequence"/>
</dbReference>
<organism evidence="2 3">
    <name type="scientific">Eucalyptus globulus</name>
    <name type="common">Tasmanian blue gum</name>
    <dbReference type="NCBI Taxonomy" id="34317"/>
    <lineage>
        <taxon>Eukaryota</taxon>
        <taxon>Viridiplantae</taxon>
        <taxon>Streptophyta</taxon>
        <taxon>Embryophyta</taxon>
        <taxon>Tracheophyta</taxon>
        <taxon>Spermatophyta</taxon>
        <taxon>Magnoliopsida</taxon>
        <taxon>eudicotyledons</taxon>
        <taxon>Gunneridae</taxon>
        <taxon>Pentapetalae</taxon>
        <taxon>rosids</taxon>
        <taxon>malvids</taxon>
        <taxon>Myrtales</taxon>
        <taxon>Myrtaceae</taxon>
        <taxon>Myrtoideae</taxon>
        <taxon>Eucalypteae</taxon>
        <taxon>Eucalyptus</taxon>
    </lineage>
</organism>
<evidence type="ECO:0000256" key="1">
    <source>
        <dbReference type="SAM" id="MobiDB-lite"/>
    </source>
</evidence>
<reference evidence="2 3" key="1">
    <citation type="submission" date="2024-11" db="EMBL/GenBank/DDBJ databases">
        <title>Chromosome-level genome assembly of Eucalyptus globulus Labill. provides insights into its genome evolution.</title>
        <authorList>
            <person name="Li X."/>
        </authorList>
    </citation>
    <scope>NUCLEOTIDE SEQUENCE [LARGE SCALE GENOMIC DNA]</scope>
    <source>
        <strain evidence="2">CL2024</strain>
        <tissue evidence="2">Fresh tender leaves</tissue>
    </source>
</reference>
<proteinExistence type="predicted"/>
<feature type="region of interest" description="Disordered" evidence="1">
    <location>
        <begin position="76"/>
        <end position="95"/>
    </location>
</feature>
<dbReference type="AlphaFoldDB" id="A0ABD3LE34"/>
<name>A0ABD3LE34_EUCGL</name>
<keyword evidence="3" id="KW-1185">Reference proteome</keyword>